<dbReference type="GO" id="GO:0005886">
    <property type="term" value="C:plasma membrane"/>
    <property type="evidence" value="ECO:0007669"/>
    <property type="project" value="UniProtKB-SubCell"/>
</dbReference>
<feature type="transmembrane region" description="Helical" evidence="12">
    <location>
        <begin position="212"/>
        <end position="234"/>
    </location>
</feature>
<dbReference type="RefSeq" id="WP_058482768.1">
    <property type="nucleotide sequence ID" value="NZ_CAAAII010000002.1"/>
</dbReference>
<dbReference type="PANTHER" id="PTHR30365:SF14">
    <property type="entry name" value="CYTOCHROME BD MENAQUINOL OXIDASE SUBUNIT I-RELATED"/>
    <property type="match status" value="1"/>
</dbReference>
<dbReference type="EMBL" id="LNYX01000012">
    <property type="protein sequence ID" value="KTD64658.1"/>
    <property type="molecule type" value="Genomic_DNA"/>
</dbReference>
<evidence type="ECO:0000313" key="14">
    <source>
        <dbReference type="Proteomes" id="UP000054877"/>
    </source>
</evidence>
<keyword evidence="9 12" id="KW-1133">Transmembrane helix</keyword>
<dbReference type="PIRSF" id="PIRSF006446">
    <property type="entry name" value="Cyt_quinol_oxidase_1"/>
    <property type="match status" value="1"/>
</dbReference>
<keyword evidence="4 12" id="KW-1003">Cell membrane</keyword>
<dbReference type="GO" id="GO:0046872">
    <property type="term" value="F:metal ion binding"/>
    <property type="evidence" value="ECO:0007669"/>
    <property type="project" value="UniProtKB-UniRule"/>
</dbReference>
<dbReference type="Pfam" id="PF01654">
    <property type="entry name" value="Cyt_bd_oxida_I"/>
    <property type="match status" value="1"/>
</dbReference>
<dbReference type="InterPro" id="IPR002585">
    <property type="entry name" value="Cyt-d_ubiquinol_oxidase_su_1"/>
</dbReference>
<comment type="subcellular location">
    <subcellularLocation>
        <location evidence="12">Cell inner membrane</location>
    </subcellularLocation>
    <subcellularLocation>
        <location evidence="1">Cell membrane</location>
        <topology evidence="1">Multi-pass membrane protein</topology>
    </subcellularLocation>
</comment>
<evidence type="ECO:0000256" key="11">
    <source>
        <dbReference type="ARBA" id="ARBA00023136"/>
    </source>
</evidence>
<dbReference type="OrthoDB" id="9807042at2"/>
<feature type="transmembrane region" description="Helical" evidence="12">
    <location>
        <begin position="123"/>
        <end position="144"/>
    </location>
</feature>
<evidence type="ECO:0000256" key="9">
    <source>
        <dbReference type="ARBA" id="ARBA00022989"/>
    </source>
</evidence>
<feature type="transmembrane region" description="Helical" evidence="12">
    <location>
        <begin position="181"/>
        <end position="205"/>
    </location>
</feature>
<feature type="transmembrane region" description="Helical" evidence="12">
    <location>
        <begin position="94"/>
        <end position="116"/>
    </location>
</feature>
<evidence type="ECO:0000256" key="4">
    <source>
        <dbReference type="ARBA" id="ARBA00022475"/>
    </source>
</evidence>
<organism evidence="13 14">
    <name type="scientific">Legionella spiritensis</name>
    <dbReference type="NCBI Taxonomy" id="452"/>
    <lineage>
        <taxon>Bacteria</taxon>
        <taxon>Pseudomonadati</taxon>
        <taxon>Pseudomonadota</taxon>
        <taxon>Gammaproteobacteria</taxon>
        <taxon>Legionellales</taxon>
        <taxon>Legionellaceae</taxon>
        <taxon>Legionella</taxon>
    </lineage>
</organism>
<comment type="caution">
    <text evidence="13">The sequence shown here is derived from an EMBL/GenBank/DDBJ whole genome shotgun (WGS) entry which is preliminary data.</text>
</comment>
<keyword evidence="10 12" id="KW-0408">Iron</keyword>
<keyword evidence="6 12" id="KW-0812">Transmembrane</keyword>
<evidence type="ECO:0000256" key="3">
    <source>
        <dbReference type="ARBA" id="ARBA00022448"/>
    </source>
</evidence>
<feature type="transmembrane region" description="Helical" evidence="12">
    <location>
        <begin position="353"/>
        <end position="375"/>
    </location>
</feature>
<dbReference type="PANTHER" id="PTHR30365">
    <property type="entry name" value="CYTOCHROME D UBIQUINOL OXIDASE"/>
    <property type="match status" value="1"/>
</dbReference>
<accession>A0A0W0Z699</accession>
<evidence type="ECO:0000256" key="7">
    <source>
        <dbReference type="ARBA" id="ARBA00022723"/>
    </source>
</evidence>
<evidence type="ECO:0000256" key="2">
    <source>
        <dbReference type="ARBA" id="ARBA00009819"/>
    </source>
</evidence>
<evidence type="ECO:0000256" key="10">
    <source>
        <dbReference type="ARBA" id="ARBA00023004"/>
    </source>
</evidence>
<evidence type="ECO:0000256" key="6">
    <source>
        <dbReference type="ARBA" id="ARBA00022692"/>
    </source>
</evidence>
<keyword evidence="3 12" id="KW-0813">Transport</keyword>
<keyword evidence="14" id="KW-1185">Reference proteome</keyword>
<dbReference type="GO" id="GO:0070069">
    <property type="term" value="C:cytochrome complex"/>
    <property type="evidence" value="ECO:0007669"/>
    <property type="project" value="UniProtKB-UniRule"/>
</dbReference>
<evidence type="ECO:0000313" key="13">
    <source>
        <dbReference type="EMBL" id="KTD64658.1"/>
    </source>
</evidence>
<keyword evidence="7 12" id="KW-0479">Metal-binding</keyword>
<keyword evidence="11 12" id="KW-0472">Membrane</keyword>
<keyword evidence="8 12" id="KW-0249">Electron transport</keyword>
<dbReference type="GO" id="GO:0009055">
    <property type="term" value="F:electron transfer activity"/>
    <property type="evidence" value="ECO:0007669"/>
    <property type="project" value="UniProtKB-UniRule"/>
</dbReference>
<reference evidence="13 14" key="1">
    <citation type="submission" date="2015-11" db="EMBL/GenBank/DDBJ databases">
        <title>Genomic analysis of 38 Legionella species identifies large and diverse effector repertoires.</title>
        <authorList>
            <person name="Burstein D."/>
            <person name="Amaro F."/>
            <person name="Zusman T."/>
            <person name="Lifshitz Z."/>
            <person name="Cohen O."/>
            <person name="Gilbert J.A."/>
            <person name="Pupko T."/>
            <person name="Shuman H.A."/>
            <person name="Segal G."/>
        </authorList>
    </citation>
    <scope>NUCLEOTIDE SEQUENCE [LARGE SCALE GENOMIC DNA]</scope>
    <source>
        <strain evidence="13 14">Mt.St.Helens-9</strain>
    </source>
</reference>
<feature type="transmembrane region" description="Helical" evidence="12">
    <location>
        <begin position="53"/>
        <end position="74"/>
    </location>
</feature>
<dbReference type="GO" id="GO:0020037">
    <property type="term" value="F:heme binding"/>
    <property type="evidence" value="ECO:0007669"/>
    <property type="project" value="TreeGrafter"/>
</dbReference>
<evidence type="ECO:0000256" key="1">
    <source>
        <dbReference type="ARBA" id="ARBA00004651"/>
    </source>
</evidence>
<gene>
    <name evidence="13" type="primary">qxtA</name>
    <name evidence="13" type="ORF">Lspi_0825</name>
</gene>
<evidence type="ECO:0000256" key="8">
    <source>
        <dbReference type="ARBA" id="ARBA00022982"/>
    </source>
</evidence>
<evidence type="ECO:0000256" key="5">
    <source>
        <dbReference type="ARBA" id="ARBA00022617"/>
    </source>
</evidence>
<feature type="transmembrane region" description="Helical" evidence="12">
    <location>
        <begin position="402"/>
        <end position="423"/>
    </location>
</feature>
<dbReference type="PATRIC" id="fig|452.5.peg.903"/>
<keyword evidence="5 12" id="KW-0349">Heme</keyword>
<comment type="similarity">
    <text evidence="2 12">Belongs to the cytochrome ubiquinol oxidase subunit 1 family.</text>
</comment>
<protein>
    <submittedName>
        <fullName evidence="13">Cytochrome d ubiquinol oxidase subunit I</fullName>
    </submittedName>
</protein>
<dbReference type="GO" id="GO:0019646">
    <property type="term" value="P:aerobic electron transport chain"/>
    <property type="evidence" value="ECO:0007669"/>
    <property type="project" value="InterPro"/>
</dbReference>
<dbReference type="AlphaFoldDB" id="A0A0W0Z699"/>
<evidence type="ECO:0000256" key="12">
    <source>
        <dbReference type="PIRNR" id="PIRNR006446"/>
    </source>
</evidence>
<feature type="transmembrane region" description="Helical" evidence="12">
    <location>
        <begin position="319"/>
        <end position="341"/>
    </location>
</feature>
<name>A0A0W0Z699_LEGSP</name>
<feature type="transmembrane region" description="Helical" evidence="12">
    <location>
        <begin position="15"/>
        <end position="41"/>
    </location>
</feature>
<dbReference type="GO" id="GO:0016682">
    <property type="term" value="F:oxidoreductase activity, acting on diphenols and related substances as donors, oxygen as acceptor"/>
    <property type="evidence" value="ECO:0007669"/>
    <property type="project" value="TreeGrafter"/>
</dbReference>
<sequence length="456" mass="51340">MIVEILSRTQFGFSIGFHILFPTLNLGLAVFLVIMEAVWLKTNNPLYLKICKLWTKIFALTFGMGVVSGIVMAYQIGTNFGPFIRVFGNILGALFAYETLSAFFLEAGFLGVMLFGWNRVSPIIHFLATLFVAVGTTISAFWILSANSWMQTPDGYEIVNGNYLVQSWWHVVFNPSFIPRVLHMLLASYVTTSFVIAAVSCYYLLRNKFVNVARTCLSFAMWSALILVPVQIFVGDTVGLEVHKYQPLKTAAMEGVWETQKGAPLLLFAWPSQQQQRNEYAVAIPKLASLINTHSLDGELVGLKSVAPSDQPPVAPVFFSFRIMVGIGMLMLATALTGLYLRARKTLYRAKWFHQWCLLMAPLGFVASIAGWITAEMGRQPWVVYGLMRTSHAVSAIGMEEVIISMTLLVLAYGVVFSFYLYYLMKLIRQGPQVLHRDDTEHHAFQYMTDNKRENH</sequence>
<proteinExistence type="inferred from homology"/>
<dbReference type="Proteomes" id="UP000054877">
    <property type="component" value="Unassembled WGS sequence"/>
</dbReference>
<dbReference type="STRING" id="452.Lspi_0825"/>